<dbReference type="Proteomes" id="UP001230504">
    <property type="component" value="Unassembled WGS sequence"/>
</dbReference>
<dbReference type="RefSeq" id="XP_060407028.1">
    <property type="nucleotide sequence ID" value="XM_060560483.1"/>
</dbReference>
<sequence>MLLLPHEPALEACKRSFCIFGTIENELYIKSVDFYKAATQLCIRIRNIDHTQEEAQAIDNILQKCRKYTVLLGIDAFMFPSIINDLSHQVIKEPWERLAIAANCCQYFRRLDTRVLRQKSASLSLSILTMCLINGEILDNSNSSAPLDPKMTVSTYLETQCLQSFTAPKLQHNLTYRKGCQFMHVELGALGIKTRGHIWELGKIIYTRRFSMHLPRLRSRHMRLSLYECQRLVQLVKVLRTLGHRSLAELISEFIFGGQKFETFAESYKLDMAKKIALAITDGKKLTLGRLWARGAASSPYTTIFI</sequence>
<proteinExistence type="predicted"/>
<evidence type="ECO:0000313" key="2">
    <source>
        <dbReference type="Proteomes" id="UP001230504"/>
    </source>
</evidence>
<organism evidence="1 2">
    <name type="scientific">Colletotrichum navitas</name>
    <dbReference type="NCBI Taxonomy" id="681940"/>
    <lineage>
        <taxon>Eukaryota</taxon>
        <taxon>Fungi</taxon>
        <taxon>Dikarya</taxon>
        <taxon>Ascomycota</taxon>
        <taxon>Pezizomycotina</taxon>
        <taxon>Sordariomycetes</taxon>
        <taxon>Hypocreomycetidae</taxon>
        <taxon>Glomerellales</taxon>
        <taxon>Glomerellaceae</taxon>
        <taxon>Colletotrichum</taxon>
        <taxon>Colletotrichum graminicola species complex</taxon>
    </lineage>
</organism>
<reference evidence="1" key="1">
    <citation type="submission" date="2021-06" db="EMBL/GenBank/DDBJ databases">
        <title>Comparative genomics, transcriptomics and evolutionary studies reveal genomic signatures of adaptation to plant cell wall in hemibiotrophic fungi.</title>
        <authorList>
            <consortium name="DOE Joint Genome Institute"/>
            <person name="Baroncelli R."/>
            <person name="Diaz J.F."/>
            <person name="Benocci T."/>
            <person name="Peng M."/>
            <person name="Battaglia E."/>
            <person name="Haridas S."/>
            <person name="Andreopoulos W."/>
            <person name="Labutti K."/>
            <person name="Pangilinan J."/>
            <person name="Floch G.L."/>
            <person name="Makela M.R."/>
            <person name="Henrissat B."/>
            <person name="Grigoriev I.V."/>
            <person name="Crouch J.A."/>
            <person name="De Vries R.P."/>
            <person name="Sukno S.A."/>
            <person name="Thon M.R."/>
        </authorList>
    </citation>
    <scope>NUCLEOTIDE SEQUENCE</scope>
    <source>
        <strain evidence="1">CBS 125086</strain>
    </source>
</reference>
<gene>
    <name evidence="1" type="ORF">LY79DRAFT_585251</name>
</gene>
<name>A0AAD8PJY4_9PEZI</name>
<accession>A0AAD8PJY4</accession>
<dbReference type="GeneID" id="85444723"/>
<dbReference type="EMBL" id="JAHLJV010000200">
    <property type="protein sequence ID" value="KAK1564211.1"/>
    <property type="molecule type" value="Genomic_DNA"/>
</dbReference>
<keyword evidence="2" id="KW-1185">Reference proteome</keyword>
<protein>
    <submittedName>
        <fullName evidence="1">Uncharacterized protein</fullName>
    </submittedName>
</protein>
<comment type="caution">
    <text evidence="1">The sequence shown here is derived from an EMBL/GenBank/DDBJ whole genome shotgun (WGS) entry which is preliminary data.</text>
</comment>
<dbReference type="AlphaFoldDB" id="A0AAD8PJY4"/>
<evidence type="ECO:0000313" key="1">
    <source>
        <dbReference type="EMBL" id="KAK1564211.1"/>
    </source>
</evidence>